<keyword evidence="2" id="KW-0805">Transcription regulation</keyword>
<gene>
    <name evidence="6" type="ORF">AABB31_07530</name>
</gene>
<name>A0AAN0MLN4_9RHOB</name>
<dbReference type="PANTHER" id="PTHR30537:SF3">
    <property type="entry name" value="TRANSCRIPTIONAL REGULATORY PROTEIN"/>
    <property type="match status" value="1"/>
</dbReference>
<evidence type="ECO:0000313" key="6">
    <source>
        <dbReference type="EMBL" id="WZU68718.1"/>
    </source>
</evidence>
<evidence type="ECO:0000256" key="4">
    <source>
        <dbReference type="ARBA" id="ARBA00023163"/>
    </source>
</evidence>
<dbReference type="EMBL" id="CP151767">
    <property type="protein sequence ID" value="WZU68718.1"/>
    <property type="molecule type" value="Genomic_DNA"/>
</dbReference>
<keyword evidence="3" id="KW-0238">DNA-binding</keyword>
<feature type="domain" description="HTH lysR-type" evidence="5">
    <location>
        <begin position="5"/>
        <end position="62"/>
    </location>
</feature>
<keyword evidence="4" id="KW-0804">Transcription</keyword>
<dbReference type="Proteomes" id="UP001470809">
    <property type="component" value="Chromosome"/>
</dbReference>
<dbReference type="GO" id="GO:0006351">
    <property type="term" value="P:DNA-templated transcription"/>
    <property type="evidence" value="ECO:0007669"/>
    <property type="project" value="TreeGrafter"/>
</dbReference>
<evidence type="ECO:0000313" key="7">
    <source>
        <dbReference type="Proteomes" id="UP001470809"/>
    </source>
</evidence>
<dbReference type="RefSeq" id="WP_342078009.1">
    <property type="nucleotide sequence ID" value="NZ_CP151767.2"/>
</dbReference>
<dbReference type="InterPro" id="IPR036390">
    <property type="entry name" value="WH_DNA-bd_sf"/>
</dbReference>
<dbReference type="InterPro" id="IPR036388">
    <property type="entry name" value="WH-like_DNA-bd_sf"/>
</dbReference>
<dbReference type="InterPro" id="IPR005119">
    <property type="entry name" value="LysR_subst-bd"/>
</dbReference>
<comment type="similarity">
    <text evidence="1">Belongs to the LysR transcriptional regulatory family.</text>
</comment>
<evidence type="ECO:0000256" key="3">
    <source>
        <dbReference type="ARBA" id="ARBA00023125"/>
    </source>
</evidence>
<dbReference type="Pfam" id="PF03466">
    <property type="entry name" value="LysR_substrate"/>
    <property type="match status" value="1"/>
</dbReference>
<dbReference type="InterPro" id="IPR058163">
    <property type="entry name" value="LysR-type_TF_proteobact-type"/>
</dbReference>
<dbReference type="FunFam" id="1.10.10.10:FF:000001">
    <property type="entry name" value="LysR family transcriptional regulator"/>
    <property type="match status" value="1"/>
</dbReference>
<reference evidence="7" key="1">
    <citation type="submission" date="2024-04" db="EMBL/GenBank/DDBJ databases">
        <title>Phylogenomic analyses of a clade within the roseobacter group suggest taxonomic reassignments of species of the genera Aestuariivita, Citreicella, Loktanella, Nautella, Pelagibaca, Ruegeria, Thalassobius, Thiobacimonas and Tropicibacter, and the proposal o.</title>
        <authorList>
            <person name="Jeon C.O."/>
        </authorList>
    </citation>
    <scope>NUCLEOTIDE SEQUENCE [LARGE SCALE GENOMIC DNA]</scope>
    <source>
        <strain evidence="7">SS1-5</strain>
    </source>
</reference>
<dbReference type="KEGG" id="yrh:AABB31_07530"/>
<dbReference type="PRINTS" id="PR00039">
    <property type="entry name" value="HTHLYSR"/>
</dbReference>
<dbReference type="GO" id="GO:0003700">
    <property type="term" value="F:DNA-binding transcription factor activity"/>
    <property type="evidence" value="ECO:0007669"/>
    <property type="project" value="InterPro"/>
</dbReference>
<proteinExistence type="inferred from homology"/>
<dbReference type="PANTHER" id="PTHR30537">
    <property type="entry name" value="HTH-TYPE TRANSCRIPTIONAL REGULATOR"/>
    <property type="match status" value="1"/>
</dbReference>
<dbReference type="GO" id="GO:0043565">
    <property type="term" value="F:sequence-specific DNA binding"/>
    <property type="evidence" value="ECO:0007669"/>
    <property type="project" value="TreeGrafter"/>
</dbReference>
<accession>A0AAN0MLN4</accession>
<keyword evidence="7" id="KW-1185">Reference proteome</keyword>
<dbReference type="SUPFAM" id="SSF53850">
    <property type="entry name" value="Periplasmic binding protein-like II"/>
    <property type="match status" value="1"/>
</dbReference>
<dbReference type="Gene3D" id="3.40.190.290">
    <property type="match status" value="1"/>
</dbReference>
<evidence type="ECO:0000256" key="1">
    <source>
        <dbReference type="ARBA" id="ARBA00009437"/>
    </source>
</evidence>
<evidence type="ECO:0000259" key="5">
    <source>
        <dbReference type="PROSITE" id="PS50931"/>
    </source>
</evidence>
<protein>
    <submittedName>
        <fullName evidence="6">LysR family transcriptional regulator</fullName>
    </submittedName>
</protein>
<organism evidence="6 7">
    <name type="scientific">Yoonia rhodophyticola</name>
    <dbReference type="NCBI Taxonomy" id="3137370"/>
    <lineage>
        <taxon>Bacteria</taxon>
        <taxon>Pseudomonadati</taxon>
        <taxon>Pseudomonadota</taxon>
        <taxon>Alphaproteobacteria</taxon>
        <taxon>Rhodobacterales</taxon>
        <taxon>Paracoccaceae</taxon>
        <taxon>Yoonia</taxon>
    </lineage>
</organism>
<reference evidence="6 7" key="2">
    <citation type="submission" date="2024-08" db="EMBL/GenBank/DDBJ databases">
        <title>Phylogenomic analyses of a clade within the roseobacter group suggest taxonomic reassignments of species of the genera Aestuariivita, Citreicella, Loktanella, Nautella, Pelagibaca, Ruegeria, Thalassobius, Thiobacimonas and Tropicibacter, and the proposal o.</title>
        <authorList>
            <person name="Jeon C.O."/>
        </authorList>
    </citation>
    <scope>NUCLEOTIDE SEQUENCE [LARGE SCALE GENOMIC DNA]</scope>
    <source>
        <strain evidence="6 7">SS1-5</strain>
    </source>
</reference>
<dbReference type="SUPFAM" id="SSF46785">
    <property type="entry name" value="Winged helix' DNA-binding domain"/>
    <property type="match status" value="1"/>
</dbReference>
<dbReference type="AlphaFoldDB" id="A0AAN0MLN4"/>
<dbReference type="InterPro" id="IPR000847">
    <property type="entry name" value="LysR_HTH_N"/>
</dbReference>
<evidence type="ECO:0000256" key="2">
    <source>
        <dbReference type="ARBA" id="ARBA00023015"/>
    </source>
</evidence>
<dbReference type="Pfam" id="PF00126">
    <property type="entry name" value="HTH_1"/>
    <property type="match status" value="1"/>
</dbReference>
<dbReference type="PROSITE" id="PS50931">
    <property type="entry name" value="HTH_LYSR"/>
    <property type="match status" value="1"/>
</dbReference>
<sequence length="293" mass="31922">MDKPFDWNRMRAFLASAEAGSLSAGAKSIGSTQPTLSRQIAALEEELDVMLFERVGRGLQLTLAGQTMLTHVREMGAAADKVALAAIGQSTTIEGAVRITAINLLSVTYLPAALAKIRAAAPRLRIDVIATNDIRDLMRREADIAIRHVRPDQPDLVARLLREAQASLYASEGYVQAHGLPQTPADLANHDFVAFGDPTELLGYLTDLGLPITLDNLMIGSEDGLVAWEMARAGLGICIMDQAVAKHYPGMVRILPDMPPVTYPVWLTTHREIHTSPRIRLVFDILADVFARP</sequence>
<dbReference type="Gene3D" id="1.10.10.10">
    <property type="entry name" value="Winged helix-like DNA-binding domain superfamily/Winged helix DNA-binding domain"/>
    <property type="match status" value="1"/>
</dbReference>